<proteinExistence type="predicted"/>
<reference evidence="2" key="1">
    <citation type="journal article" date="2006" name="Nature">
        <title>Deciphering the evolution and metabolism of an anammox bacterium from a community genome.</title>
        <authorList>
            <person name="Strous M."/>
            <person name="Pelletier E."/>
            <person name="Mangenot S."/>
            <person name="Rattei T."/>
            <person name="Lehner A."/>
            <person name="Taylor M.W."/>
            <person name="Horn M."/>
            <person name="Daims H."/>
            <person name="Bartol-Mavel D."/>
            <person name="Wincker P."/>
            <person name="Barbe V."/>
            <person name="Fonknechten N."/>
            <person name="Vallenet D."/>
            <person name="Segurens B."/>
            <person name="Schenowitz-Truong C."/>
            <person name="Medigue C."/>
            <person name="Collingro A."/>
            <person name="Snel B."/>
            <person name="Dutilh B.E."/>
            <person name="OpDenCamp H.J.M."/>
            <person name="vanDerDrift C."/>
            <person name="Cirpus I."/>
            <person name="vanDePas-Schoonen K.T."/>
            <person name="Harhangi H.R."/>
            <person name="vanNiftrik L."/>
            <person name="Schmid M."/>
            <person name="Keltjens J."/>
            <person name="vanDeVossenberg J."/>
            <person name="Kartal B."/>
            <person name="Meier H."/>
            <person name="Frishman D."/>
            <person name="Huynen M.A."/>
            <person name="Mewes H."/>
            <person name="Weissenbach J."/>
            <person name="Jetten M.S.M."/>
            <person name="Wagner M."/>
            <person name="LePaslier D."/>
        </authorList>
    </citation>
    <scope>NUCLEOTIDE SEQUENCE</scope>
</reference>
<reference evidence="3 6" key="5">
    <citation type="submission" date="2020-02" db="EMBL/GenBank/DDBJ databases">
        <title>Newly sequenced genome of strain CSTR1 showed variability in Candidatus Kuenenia stuttgartiensis genomes.</title>
        <authorList>
            <person name="Ding C."/>
            <person name="Adrian L."/>
        </authorList>
    </citation>
    <scope>NUCLEOTIDE SEQUENCE [LARGE SCALE GENOMIC DNA]</scope>
    <source>
        <strain evidence="3 6">CSTR1</strain>
    </source>
</reference>
<feature type="transmembrane region" description="Helical" evidence="1">
    <location>
        <begin position="12"/>
        <end position="33"/>
    </location>
</feature>
<keyword evidence="1" id="KW-0472">Membrane</keyword>
<dbReference type="EMBL" id="LT934425">
    <property type="protein sequence ID" value="SOH04509.1"/>
    <property type="molecule type" value="Genomic_DNA"/>
</dbReference>
<dbReference type="EMBL" id="CP049055">
    <property type="protein sequence ID" value="QII09545.1"/>
    <property type="molecule type" value="Genomic_DNA"/>
</dbReference>
<dbReference type="RefSeq" id="WP_099325218.1">
    <property type="nucleotide sequence ID" value="NZ_CP049055.1"/>
</dbReference>
<dbReference type="Proteomes" id="UP000501926">
    <property type="component" value="Chromosome"/>
</dbReference>
<dbReference type="PANTHER" id="PTHR42754">
    <property type="entry name" value="ENDOGLUCANASE"/>
    <property type="match status" value="1"/>
</dbReference>
<protein>
    <submittedName>
        <fullName evidence="3">Exported protein</fullName>
    </submittedName>
</protein>
<keyword evidence="5" id="KW-1185">Reference proteome</keyword>
<dbReference type="AlphaFoldDB" id="Q1PUX8"/>
<accession>Q1PUX8</accession>
<reference evidence="2" key="2">
    <citation type="submission" date="2006-01" db="EMBL/GenBank/DDBJ databases">
        <authorList>
            <person name="Genoscope"/>
        </authorList>
    </citation>
    <scope>NUCLEOTIDE SEQUENCE</scope>
</reference>
<evidence type="ECO:0000313" key="5">
    <source>
        <dbReference type="Proteomes" id="UP000221734"/>
    </source>
</evidence>
<dbReference type="EMBL" id="CT573073">
    <property type="protein sequence ID" value="CAJ71036.1"/>
    <property type="molecule type" value="Genomic_DNA"/>
</dbReference>
<evidence type="ECO:0000313" key="4">
    <source>
        <dbReference type="EMBL" id="SOH04509.1"/>
    </source>
</evidence>
<sequence>MYKSVKLHKCQAAYIAVLFSSILFFQNLAVAAWSTSPLENTAICTAKGQQSAIQAIGDGVGGAIIVWEDTRNVHFDIFAQRIDAKGNVLWQKNGVPVCLAEENQRQPKIISDGAGGVIITWHDLRRGISDSDIYAQRIDASGSPLWKVDGITVCDEINEQDSPCIVTDGAGGAIIIWQDTRTNYDDLYAQRINHNGEVLWKENGVPVCLVYGSQSAPVAVEDGHGGAVIVWQDFRKTFADLYAQRIDSSGSILWDKAGVTVCGARGHESYPVITGNGAEGAIIAWMDMRNDNTDIFAQQLDGNGDIIWETDGIPISIAQEKQDYPVIATDGAGGAIIAWWDLRSGKYDIYAQRVDLEGNSLWKDDGLPVCIEAGIQNYVAIAGDGAGGAILSWNDNRSSSFDIYAQRIDSGGNSLWNNNGTLVSAAEDTQCYSAIVGDGNGGAIIVWQDERNTDKSYWDIYVQKINAAGLLGTQ</sequence>
<keyword evidence="1" id="KW-0812">Transmembrane</keyword>
<evidence type="ECO:0000256" key="1">
    <source>
        <dbReference type="SAM" id="Phobius"/>
    </source>
</evidence>
<dbReference type="Proteomes" id="UP000221734">
    <property type="component" value="Chromosome Kuenenia_stuttgartiensis_MBR1"/>
</dbReference>
<name>Q1PUX8_KUEST</name>
<dbReference type="OrthoDB" id="237258at2"/>
<evidence type="ECO:0000313" key="3">
    <source>
        <dbReference type="EMBL" id="QII09545.1"/>
    </source>
</evidence>
<evidence type="ECO:0000313" key="6">
    <source>
        <dbReference type="Proteomes" id="UP000501926"/>
    </source>
</evidence>
<evidence type="ECO:0000313" key="2">
    <source>
        <dbReference type="EMBL" id="CAJ71036.1"/>
    </source>
</evidence>
<gene>
    <name evidence="3" type="ORF">KsCSTR_01660</name>
    <name evidence="4" type="ORF">KSMBR1_2011</name>
    <name evidence="2" type="ORF">kustc0291</name>
</gene>
<reference evidence="5" key="4">
    <citation type="submission" date="2017-10" db="EMBL/GenBank/DDBJ databases">
        <authorList>
            <person name="Frank J."/>
        </authorList>
    </citation>
    <scope>NUCLEOTIDE SEQUENCE [LARGE SCALE GENOMIC DNA]</scope>
</reference>
<dbReference type="KEGG" id="kst:KSMBR1_2011"/>
<dbReference type="PANTHER" id="PTHR42754:SF1">
    <property type="entry name" value="LIPOPROTEIN"/>
    <property type="match status" value="1"/>
</dbReference>
<organism evidence="2">
    <name type="scientific">Kuenenia stuttgartiensis</name>
    <dbReference type="NCBI Taxonomy" id="174633"/>
    <lineage>
        <taxon>Bacteria</taxon>
        <taxon>Pseudomonadati</taxon>
        <taxon>Planctomycetota</taxon>
        <taxon>Candidatus Brocadiia</taxon>
        <taxon>Candidatus Brocadiales</taxon>
        <taxon>Candidatus Brocadiaceae</taxon>
        <taxon>Candidatus Kuenenia</taxon>
    </lineage>
</organism>
<reference evidence="4" key="3">
    <citation type="submission" date="2017-10" db="EMBL/GenBank/DDBJ databases">
        <authorList>
            <person name="Banno H."/>
            <person name="Chua N.-H."/>
        </authorList>
    </citation>
    <scope>NUCLEOTIDE SEQUENCE [LARGE SCALE GENOMIC DNA]</scope>
    <source>
        <strain evidence="4">Kuenenia_mbr1_ru-nijmegen</strain>
    </source>
</reference>
<keyword evidence="1" id="KW-1133">Transmembrane helix</keyword>